<gene>
    <name evidence="1" type="ORF">S03H2_10867</name>
</gene>
<dbReference type="AlphaFoldDB" id="X1G0A3"/>
<reference evidence="1" key="1">
    <citation type="journal article" date="2014" name="Front. Microbiol.">
        <title>High frequency of phylogenetically diverse reductive dehalogenase-homologous genes in deep subseafloor sedimentary metagenomes.</title>
        <authorList>
            <person name="Kawai M."/>
            <person name="Futagami T."/>
            <person name="Toyoda A."/>
            <person name="Takaki Y."/>
            <person name="Nishi S."/>
            <person name="Hori S."/>
            <person name="Arai W."/>
            <person name="Tsubouchi T."/>
            <person name="Morono Y."/>
            <person name="Uchiyama I."/>
            <person name="Ito T."/>
            <person name="Fujiyama A."/>
            <person name="Inagaki F."/>
            <person name="Takami H."/>
        </authorList>
    </citation>
    <scope>NUCLEOTIDE SEQUENCE</scope>
    <source>
        <strain evidence="1">Expedition CK06-06</strain>
    </source>
</reference>
<proteinExistence type="predicted"/>
<feature type="non-terminal residue" evidence="1">
    <location>
        <position position="104"/>
    </location>
</feature>
<dbReference type="EMBL" id="BARU01005565">
    <property type="protein sequence ID" value="GAH38235.1"/>
    <property type="molecule type" value="Genomic_DNA"/>
</dbReference>
<sequence>MDPLLFGHEGNDLTYRIIKEYKHPNKVIYWPEAIIYHDYGTEDKFGQKQSRYQQNAAYLKYKHGTDILVNKRDIEKYPLPLKQNQTLPGKVSSAQVGLLSESKS</sequence>
<comment type="caution">
    <text evidence="1">The sequence shown here is derived from an EMBL/GenBank/DDBJ whole genome shotgun (WGS) entry which is preliminary data.</text>
</comment>
<accession>X1G0A3</accession>
<evidence type="ECO:0000313" key="1">
    <source>
        <dbReference type="EMBL" id="GAH38235.1"/>
    </source>
</evidence>
<protein>
    <submittedName>
        <fullName evidence="1">Uncharacterized protein</fullName>
    </submittedName>
</protein>
<name>X1G0A3_9ZZZZ</name>
<organism evidence="1">
    <name type="scientific">marine sediment metagenome</name>
    <dbReference type="NCBI Taxonomy" id="412755"/>
    <lineage>
        <taxon>unclassified sequences</taxon>
        <taxon>metagenomes</taxon>
        <taxon>ecological metagenomes</taxon>
    </lineage>
</organism>